<reference evidence="1" key="2">
    <citation type="submission" date="2025-09" db="UniProtKB">
        <authorList>
            <consortium name="Ensembl"/>
        </authorList>
    </citation>
    <scope>IDENTIFICATION</scope>
</reference>
<accession>A0A8C6Z2V1</accession>
<keyword evidence="2" id="KW-1185">Reference proteome</keyword>
<dbReference type="Ensembl" id="ENSNPET00000007308.1">
    <property type="protein sequence ID" value="ENSNPEP00000007135.1"/>
    <property type="gene ID" value="ENSNPEG00000005353.1"/>
</dbReference>
<name>A0A8C6Z2V1_NOTPE</name>
<protein>
    <submittedName>
        <fullName evidence="1">Uncharacterized protein</fullName>
    </submittedName>
</protein>
<reference evidence="1" key="1">
    <citation type="submission" date="2025-08" db="UniProtKB">
        <authorList>
            <consortium name="Ensembl"/>
        </authorList>
    </citation>
    <scope>IDENTIFICATION</scope>
</reference>
<organism evidence="1 2">
    <name type="scientific">Nothoprocta perdicaria</name>
    <name type="common">Chilean tinamou</name>
    <name type="synonym">Crypturus perdicarius</name>
    <dbReference type="NCBI Taxonomy" id="30464"/>
    <lineage>
        <taxon>Eukaryota</taxon>
        <taxon>Metazoa</taxon>
        <taxon>Chordata</taxon>
        <taxon>Craniata</taxon>
        <taxon>Vertebrata</taxon>
        <taxon>Euteleostomi</taxon>
        <taxon>Archelosauria</taxon>
        <taxon>Archosauria</taxon>
        <taxon>Dinosauria</taxon>
        <taxon>Saurischia</taxon>
        <taxon>Theropoda</taxon>
        <taxon>Coelurosauria</taxon>
        <taxon>Aves</taxon>
        <taxon>Palaeognathae</taxon>
        <taxon>Tinamiformes</taxon>
        <taxon>Tinamidae</taxon>
        <taxon>Nothoprocta</taxon>
    </lineage>
</organism>
<sequence>MQGVLTASSQCQRMALVSLACQRMALISLACQRMALVSLACQRMALISLLTRLPAHASKGSAVPRSRGRPKPPMVTVSARLAAPSTEPQAC</sequence>
<dbReference type="AlphaFoldDB" id="A0A8C6Z2V1"/>
<evidence type="ECO:0000313" key="1">
    <source>
        <dbReference type="Ensembl" id="ENSNPEP00000007135.1"/>
    </source>
</evidence>
<dbReference type="Proteomes" id="UP000694420">
    <property type="component" value="Unplaced"/>
</dbReference>
<evidence type="ECO:0000313" key="2">
    <source>
        <dbReference type="Proteomes" id="UP000694420"/>
    </source>
</evidence>
<proteinExistence type="predicted"/>